<keyword evidence="1" id="KW-1133">Transmembrane helix</keyword>
<feature type="non-terminal residue" evidence="2">
    <location>
        <position position="34"/>
    </location>
</feature>
<keyword evidence="1" id="KW-0812">Transmembrane</keyword>
<accession>X0V5T5</accession>
<comment type="caution">
    <text evidence="2">The sequence shown here is derived from an EMBL/GenBank/DDBJ whole genome shotgun (WGS) entry which is preliminary data.</text>
</comment>
<organism evidence="2">
    <name type="scientific">marine sediment metagenome</name>
    <dbReference type="NCBI Taxonomy" id="412755"/>
    <lineage>
        <taxon>unclassified sequences</taxon>
        <taxon>metagenomes</taxon>
        <taxon>ecological metagenomes</taxon>
    </lineage>
</organism>
<dbReference type="EMBL" id="BARS01021074">
    <property type="protein sequence ID" value="GAG13549.1"/>
    <property type="molecule type" value="Genomic_DNA"/>
</dbReference>
<protein>
    <submittedName>
        <fullName evidence="2">Uncharacterized protein</fullName>
    </submittedName>
</protein>
<dbReference type="AlphaFoldDB" id="X0V5T5"/>
<gene>
    <name evidence="2" type="ORF">S01H1_33900</name>
</gene>
<reference evidence="2" key="1">
    <citation type="journal article" date="2014" name="Front. Microbiol.">
        <title>High frequency of phylogenetically diverse reductive dehalogenase-homologous genes in deep subseafloor sedimentary metagenomes.</title>
        <authorList>
            <person name="Kawai M."/>
            <person name="Futagami T."/>
            <person name="Toyoda A."/>
            <person name="Takaki Y."/>
            <person name="Nishi S."/>
            <person name="Hori S."/>
            <person name="Arai W."/>
            <person name="Tsubouchi T."/>
            <person name="Morono Y."/>
            <person name="Uchiyama I."/>
            <person name="Ito T."/>
            <person name="Fujiyama A."/>
            <person name="Inagaki F."/>
            <person name="Takami H."/>
        </authorList>
    </citation>
    <scope>NUCLEOTIDE SEQUENCE</scope>
    <source>
        <strain evidence="2">Expedition CK06-06</strain>
    </source>
</reference>
<sequence length="34" mass="3895">MQKGDWTDKKEVFMNKLYLLPIVGISLLLLGCVQ</sequence>
<proteinExistence type="predicted"/>
<dbReference type="PROSITE" id="PS51257">
    <property type="entry name" value="PROKAR_LIPOPROTEIN"/>
    <property type="match status" value="1"/>
</dbReference>
<evidence type="ECO:0000313" key="2">
    <source>
        <dbReference type="EMBL" id="GAG13549.1"/>
    </source>
</evidence>
<feature type="transmembrane region" description="Helical" evidence="1">
    <location>
        <begin position="12"/>
        <end position="33"/>
    </location>
</feature>
<name>X0V5T5_9ZZZZ</name>
<keyword evidence="1" id="KW-0472">Membrane</keyword>
<evidence type="ECO:0000256" key="1">
    <source>
        <dbReference type="SAM" id="Phobius"/>
    </source>
</evidence>